<feature type="region of interest" description="Disordered" evidence="1">
    <location>
        <begin position="243"/>
        <end position="281"/>
    </location>
</feature>
<evidence type="ECO:0000313" key="2">
    <source>
        <dbReference type="EMBL" id="CAJ97166.1"/>
    </source>
</evidence>
<sequence length="346" mass="38318">MTLFSFLDRAHLTKGDEKKLRDILNSAEAEEILARVEQTTIDMRKALRQRLDSLDARHDKGIATASATHLKAILAREAAEVQLAAARAEESLTSAASYAVEEIKATEAKELRQALIDSRDDRLDDYYRELDSALGQSRHLTRITSFRHGSWLGDRMTRYESNAEQVTMLRRLLMDALEDVKSMTLEPLSRNEVSERLTAWSHKLESQLNAFSLATPRLDENGAVASSRVPLKFVEVLQANGVAEPGDVPPQKPPAAQPRPTASSVSESAHAALPQLAGPRRSDCAKPKCLAVASYVNPKLTAADRARARELGWLRERHKAAQASKSEMAQLVDMNGALIDHRMPIK</sequence>
<proteinExistence type="predicted"/>
<accession>Q0JYK8</accession>
<dbReference type="Proteomes" id="UP000008210">
    <property type="component" value="Chromosome 2"/>
</dbReference>
<dbReference type="KEGG" id="reh:H16_B2384"/>
<name>Q0JYK8_CUPNH</name>
<dbReference type="AlphaFoldDB" id="Q0JYK8"/>
<dbReference type="Proteomes" id="UP000296079">
    <property type="component" value="Chromosome 2"/>
</dbReference>
<dbReference type="EMBL" id="AM260480">
    <property type="protein sequence ID" value="CAJ97166.1"/>
    <property type="molecule type" value="Genomic_DNA"/>
</dbReference>
<feature type="compositionally biased region" description="Pro residues" evidence="1">
    <location>
        <begin position="247"/>
        <end position="257"/>
    </location>
</feature>
<evidence type="ECO:0000256" key="1">
    <source>
        <dbReference type="SAM" id="MobiDB-lite"/>
    </source>
</evidence>
<dbReference type="OrthoDB" id="9855378at2"/>
<reference evidence="2 4" key="1">
    <citation type="journal article" date="2006" name="Nat. Biotechnol.">
        <title>Genome sequence of the bioplastic-producing 'Knallgas' bacterium Ralstonia eutropha H16.</title>
        <authorList>
            <person name="Pohlmann A."/>
            <person name="Fricke W.F."/>
            <person name="Reinecke F."/>
            <person name="Kusian B."/>
            <person name="Liesegang H."/>
            <person name="Cramm R."/>
            <person name="Eitinger T."/>
            <person name="Ewering C."/>
            <person name="Potter M."/>
            <person name="Schwartz E."/>
            <person name="Strittmatter A."/>
            <person name="Voss I."/>
            <person name="Gottschalk G."/>
            <person name="Steinbuechel A."/>
            <person name="Friedrich B."/>
            <person name="Bowien B."/>
        </authorList>
    </citation>
    <scope>NUCLEOTIDE SEQUENCE [LARGE SCALE GENOMIC DNA]</scope>
    <source>
        <strain evidence="4">ATCC 17699 / DSM 428 / KCTC 22496 / NCIMB 10442 / H16 / Stanier 337</strain>
        <strain evidence="2">H16</strain>
    </source>
</reference>
<reference evidence="3 5" key="2">
    <citation type="submission" date="2019-04" db="EMBL/GenBank/DDBJ databases">
        <title>Long-read de novo sequencing of Cupriavidus necator H16.</title>
        <authorList>
            <person name="Little G.T."/>
            <person name="Ehsaan M."/>
            <person name="Arenas-Lopez C."/>
            <person name="Jawed K."/>
            <person name="Winzer K."/>
            <person name="Kovacs K."/>
            <person name="Malys N."/>
            <person name="Minton N.P."/>
        </authorList>
    </citation>
    <scope>NUCLEOTIDE SEQUENCE [LARGE SCALE GENOMIC DNA]</scope>
    <source>
        <strain evidence="3 5">H16</strain>
    </source>
</reference>
<dbReference type="eggNOG" id="ENOG50349H0">
    <property type="taxonomic scope" value="Bacteria"/>
</dbReference>
<evidence type="ECO:0000313" key="5">
    <source>
        <dbReference type="Proteomes" id="UP000296079"/>
    </source>
</evidence>
<dbReference type="RefSeq" id="WP_011617830.1">
    <property type="nucleotide sequence ID" value="NC_008314.1"/>
</dbReference>
<protein>
    <submittedName>
        <fullName evidence="2">Uncharacterized protein</fullName>
    </submittedName>
</protein>
<organism evidence="2 4">
    <name type="scientific">Cupriavidus necator (strain ATCC 17699 / DSM 428 / KCTC 22496 / NCIMB 10442 / H16 / Stanier 337)</name>
    <name type="common">Ralstonia eutropha</name>
    <dbReference type="NCBI Taxonomy" id="381666"/>
    <lineage>
        <taxon>Bacteria</taxon>
        <taxon>Pseudomonadati</taxon>
        <taxon>Pseudomonadota</taxon>
        <taxon>Betaproteobacteria</taxon>
        <taxon>Burkholderiales</taxon>
        <taxon>Burkholderiaceae</taxon>
        <taxon>Cupriavidus</taxon>
    </lineage>
</organism>
<dbReference type="EMBL" id="CP039288">
    <property type="protein sequence ID" value="QCC04937.1"/>
    <property type="molecule type" value="Genomic_DNA"/>
</dbReference>
<keyword evidence="4" id="KW-1185">Reference proteome</keyword>
<dbReference type="STRING" id="381666.H16_B2384"/>
<evidence type="ECO:0000313" key="4">
    <source>
        <dbReference type="Proteomes" id="UP000008210"/>
    </source>
</evidence>
<gene>
    <name evidence="2" type="ordered locus">H16_B2384</name>
    <name evidence="3" type="ORF">E6A55_31220</name>
</gene>
<evidence type="ECO:0000313" key="3">
    <source>
        <dbReference type="EMBL" id="QCC04937.1"/>
    </source>
</evidence>
<dbReference type="HOGENOM" id="CLU_801047_0_0_4"/>